<dbReference type="AlphaFoldDB" id="A0A330GEB4"/>
<proteinExistence type="predicted"/>
<dbReference type="PROSITE" id="PS51257">
    <property type="entry name" value="PROKAR_LIPOPROTEIN"/>
    <property type="match status" value="1"/>
</dbReference>
<keyword evidence="1" id="KW-0449">Lipoprotein</keyword>
<gene>
    <name evidence="1" type="primary">tssJ</name>
    <name evidence="1" type="ORF">DP202_07690</name>
</gene>
<comment type="caution">
    <text evidence="1">The sequence shown here is derived from an EMBL/GenBank/DDBJ whole genome shotgun (WGS) entry which is preliminary data.</text>
</comment>
<dbReference type="InterPro" id="IPR038706">
    <property type="entry name" value="Type_VI_SciN-like_sf"/>
</dbReference>
<reference evidence="1 2" key="1">
    <citation type="submission" date="2018-06" db="EMBL/GenBank/DDBJ databases">
        <title>ACT-28, a chromosomally-encoded AmpC with carbapenemase activity from Enterobacter kobei.</title>
        <authorList>
            <person name="Jousset A.B."/>
            <person name="Oueslati S."/>
            <person name="Bernabeu S."/>
            <person name="Takissian J."/>
            <person name="Creton E."/>
            <person name="Vogel A."/>
            <person name="Cotellon G."/>
            <person name="Bonnin R.A."/>
            <person name="Dortet L."/>
            <person name="Naas T."/>
        </authorList>
    </citation>
    <scope>NUCLEOTIDE SEQUENCE [LARGE SCALE GENOMIC DNA]</scope>
    <source>
        <strain evidence="1 2">99B3</strain>
    </source>
</reference>
<organism evidence="1 2">
    <name type="scientific">Enterobacter cloacae</name>
    <dbReference type="NCBI Taxonomy" id="550"/>
    <lineage>
        <taxon>Bacteria</taxon>
        <taxon>Pseudomonadati</taxon>
        <taxon>Pseudomonadota</taxon>
        <taxon>Gammaproteobacteria</taxon>
        <taxon>Enterobacterales</taxon>
        <taxon>Enterobacteriaceae</taxon>
        <taxon>Enterobacter</taxon>
        <taxon>Enterobacter cloacae complex</taxon>
    </lineage>
</organism>
<dbReference type="Gene3D" id="2.60.40.4150">
    <property type="entry name" value="Type VI secretion system, lipoprotein SciN"/>
    <property type="match status" value="1"/>
</dbReference>
<protein>
    <submittedName>
        <fullName evidence="1">Type VI secretion system lipoprotein TssJ</fullName>
    </submittedName>
</protein>
<dbReference type="PANTHER" id="PTHR37625:SF5">
    <property type="entry name" value="LIPOPROTEIN"/>
    <property type="match status" value="1"/>
</dbReference>
<dbReference type="Proteomes" id="UP000251576">
    <property type="component" value="Unassembled WGS sequence"/>
</dbReference>
<dbReference type="InterPro" id="IPR017734">
    <property type="entry name" value="T6SS_SciN"/>
</dbReference>
<evidence type="ECO:0000313" key="1">
    <source>
        <dbReference type="EMBL" id="RAZ68955.1"/>
    </source>
</evidence>
<accession>A0A330GEB4</accession>
<dbReference type="EMBL" id="QMDH01000010">
    <property type="protein sequence ID" value="RAZ68955.1"/>
    <property type="molecule type" value="Genomic_DNA"/>
</dbReference>
<dbReference type="RefSeq" id="WP_112780486.1">
    <property type="nucleotide sequence ID" value="NZ_CABMNQ010000010.1"/>
</dbReference>
<evidence type="ECO:0000313" key="2">
    <source>
        <dbReference type="Proteomes" id="UP000251576"/>
    </source>
</evidence>
<name>A0A330GEB4_ENTCL</name>
<dbReference type="PANTHER" id="PTHR37625">
    <property type="entry name" value="OUTER MEMBRANE LIPOPROTEIN-RELATED"/>
    <property type="match status" value="1"/>
</dbReference>
<dbReference type="Pfam" id="PF12790">
    <property type="entry name" value="T6SS-SciN"/>
    <property type="match status" value="1"/>
</dbReference>
<dbReference type="NCBIfam" id="TIGR03352">
    <property type="entry name" value="VI_chp_3"/>
    <property type="match status" value="1"/>
</dbReference>
<sequence>MRWLLMLITGSSLLLFSVLLSGCKNPLWPVDKTPDVSTLPSQAGLTLLADGDINPNESQAASPASFQVIWMSEDSKLLASDIDQLTTKKIEDILGKNYLNHQDFTLIPGQYKYIPPVELDKQTRFIGVAVYFSQPNETQWKKVIKVSPIGHRYQILIHLHKNSVDILKESED</sequence>